<evidence type="ECO:0000313" key="3">
    <source>
        <dbReference type="Proteomes" id="UP000294164"/>
    </source>
</evidence>
<feature type="region of interest" description="Disordered" evidence="1">
    <location>
        <begin position="54"/>
        <end position="90"/>
    </location>
</feature>
<accession>A0A4Q8M9F2</accession>
<protein>
    <submittedName>
        <fullName evidence="2">Uncharacterized protein</fullName>
    </submittedName>
</protein>
<organism evidence="2 3">
    <name type="scientific">Pseudoxanthomonas winnipegensis</name>
    <dbReference type="NCBI Taxonomy" id="2480810"/>
    <lineage>
        <taxon>Bacteria</taxon>
        <taxon>Pseudomonadati</taxon>
        <taxon>Pseudomonadota</taxon>
        <taxon>Gammaproteobacteria</taxon>
        <taxon>Lysobacterales</taxon>
        <taxon>Lysobacteraceae</taxon>
        <taxon>Pseudoxanthomonas</taxon>
    </lineage>
</organism>
<comment type="caution">
    <text evidence="2">The sequence shown here is derived from an EMBL/GenBank/DDBJ whole genome shotgun (WGS) entry which is preliminary data.</text>
</comment>
<reference evidence="2 3" key="1">
    <citation type="submission" date="2019-02" db="EMBL/GenBank/DDBJ databases">
        <title>WGS of Pseudoxanthomonas species novum from clinical isolates.</title>
        <authorList>
            <person name="Bernier A.-M."/>
            <person name="Bernard K."/>
            <person name="Vachon A."/>
        </authorList>
    </citation>
    <scope>NUCLEOTIDE SEQUENCE [LARGE SCALE GENOMIC DNA]</scope>
    <source>
        <strain evidence="2 3">NML130969</strain>
    </source>
</reference>
<feature type="compositionally biased region" description="Basic and acidic residues" evidence="1">
    <location>
        <begin position="78"/>
        <end position="90"/>
    </location>
</feature>
<dbReference type="Proteomes" id="UP000294164">
    <property type="component" value="Unassembled WGS sequence"/>
</dbReference>
<gene>
    <name evidence="2" type="ORF">EA655_05660</name>
</gene>
<name>A0A4Q8M9F2_9GAMM</name>
<dbReference type="AlphaFoldDB" id="A0A4Q8M9F2"/>
<proteinExistence type="predicted"/>
<sequence length="90" mass="9428">MTTALIALLAALRAGRRTRTTAGVYLMFDAAATRALDSAVDELEAAMSAEMARGHLLTPPPPGALLKGNADLAPLTPEELRQGRQASERG</sequence>
<evidence type="ECO:0000313" key="2">
    <source>
        <dbReference type="EMBL" id="TAA45671.1"/>
    </source>
</evidence>
<dbReference type="EMBL" id="SHMG01000002">
    <property type="protein sequence ID" value="TAA45671.1"/>
    <property type="molecule type" value="Genomic_DNA"/>
</dbReference>
<dbReference type="OrthoDB" id="10000298at2"/>
<dbReference type="RefSeq" id="WP_130533763.1">
    <property type="nucleotide sequence ID" value="NZ_SHMG01000002.1"/>
</dbReference>
<evidence type="ECO:0000256" key="1">
    <source>
        <dbReference type="SAM" id="MobiDB-lite"/>
    </source>
</evidence>